<dbReference type="EMBL" id="AP028910">
    <property type="protein sequence ID" value="BES90340.1"/>
    <property type="molecule type" value="Genomic_DNA"/>
</dbReference>
<evidence type="ECO:0008006" key="4">
    <source>
        <dbReference type="Google" id="ProtNLM"/>
    </source>
</evidence>
<organism evidence="2 3">
    <name type="scientific">Nesidiocoris tenuis</name>
    <dbReference type="NCBI Taxonomy" id="355587"/>
    <lineage>
        <taxon>Eukaryota</taxon>
        <taxon>Metazoa</taxon>
        <taxon>Ecdysozoa</taxon>
        <taxon>Arthropoda</taxon>
        <taxon>Hexapoda</taxon>
        <taxon>Insecta</taxon>
        <taxon>Pterygota</taxon>
        <taxon>Neoptera</taxon>
        <taxon>Paraneoptera</taxon>
        <taxon>Hemiptera</taxon>
        <taxon>Heteroptera</taxon>
        <taxon>Panheteroptera</taxon>
        <taxon>Cimicomorpha</taxon>
        <taxon>Miridae</taxon>
        <taxon>Dicyphina</taxon>
        <taxon>Nesidiocoris</taxon>
    </lineage>
</organism>
<evidence type="ECO:0000313" key="2">
    <source>
        <dbReference type="EMBL" id="BES90340.1"/>
    </source>
</evidence>
<gene>
    <name evidence="2" type="ORF">NTJ_03149</name>
</gene>
<evidence type="ECO:0000313" key="3">
    <source>
        <dbReference type="Proteomes" id="UP001307889"/>
    </source>
</evidence>
<protein>
    <recommendedName>
        <fullName evidence="4">Secreted protein</fullName>
    </recommendedName>
</protein>
<name>A0ABN7ADJ3_9HEMI</name>
<accession>A0ABN7ADJ3</accession>
<sequence length="109" mass="12706">MIVFPFLFLFLRLCEQLARPLARSCLAGENDEATEHCGRRQRRVWNGKKVLTVEYKRAQLRGGDCLEVSISAARSKRWSGYRSACMPPHYVPIRVRRSKRQLNEQVVGW</sequence>
<feature type="signal peptide" evidence="1">
    <location>
        <begin position="1"/>
        <end position="18"/>
    </location>
</feature>
<keyword evidence="1" id="KW-0732">Signal</keyword>
<proteinExistence type="predicted"/>
<dbReference type="Proteomes" id="UP001307889">
    <property type="component" value="Chromosome 2"/>
</dbReference>
<evidence type="ECO:0000256" key="1">
    <source>
        <dbReference type="SAM" id="SignalP"/>
    </source>
</evidence>
<reference evidence="2 3" key="1">
    <citation type="submission" date="2023-09" db="EMBL/GenBank/DDBJ databases">
        <title>Nesidiocoris tenuis whole genome shotgun sequence.</title>
        <authorList>
            <person name="Shibata T."/>
            <person name="Shimoda M."/>
            <person name="Kobayashi T."/>
            <person name="Uehara T."/>
        </authorList>
    </citation>
    <scope>NUCLEOTIDE SEQUENCE [LARGE SCALE GENOMIC DNA]</scope>
    <source>
        <strain evidence="2 3">Japan</strain>
    </source>
</reference>
<feature type="chain" id="PRO_5047238479" description="Secreted protein" evidence="1">
    <location>
        <begin position="19"/>
        <end position="109"/>
    </location>
</feature>
<keyword evidence="3" id="KW-1185">Reference proteome</keyword>